<keyword evidence="9" id="KW-0472">Membrane</keyword>
<dbReference type="PRINTS" id="PR00465">
    <property type="entry name" value="EP450IV"/>
</dbReference>
<keyword evidence="6 8" id="KW-0503">Monooxygenase</keyword>
<evidence type="ECO:0000256" key="2">
    <source>
        <dbReference type="ARBA" id="ARBA00010617"/>
    </source>
</evidence>
<evidence type="ECO:0000313" key="10">
    <source>
        <dbReference type="EMBL" id="KAK4210620.1"/>
    </source>
</evidence>
<evidence type="ECO:0000256" key="6">
    <source>
        <dbReference type="ARBA" id="ARBA00023033"/>
    </source>
</evidence>
<dbReference type="PANTHER" id="PTHR46206">
    <property type="entry name" value="CYTOCHROME P450"/>
    <property type="match status" value="1"/>
</dbReference>
<keyword evidence="11" id="KW-1185">Reference proteome</keyword>
<feature type="transmembrane region" description="Helical" evidence="9">
    <location>
        <begin position="12"/>
        <end position="31"/>
    </location>
</feature>
<comment type="cofactor">
    <cofactor evidence="1 7">
        <name>heme</name>
        <dbReference type="ChEBI" id="CHEBI:30413"/>
    </cofactor>
</comment>
<keyword evidence="5 7" id="KW-0408">Iron</keyword>
<proteinExistence type="inferred from homology"/>
<dbReference type="GO" id="GO:0016705">
    <property type="term" value="F:oxidoreductase activity, acting on paired donors, with incorporation or reduction of molecular oxygen"/>
    <property type="evidence" value="ECO:0007669"/>
    <property type="project" value="InterPro"/>
</dbReference>
<keyword evidence="9" id="KW-0812">Transmembrane</keyword>
<gene>
    <name evidence="10" type="ORF">QBC37DRAFT_428467</name>
</gene>
<keyword evidence="4 8" id="KW-0560">Oxidoreductase</keyword>
<evidence type="ECO:0000313" key="11">
    <source>
        <dbReference type="Proteomes" id="UP001301769"/>
    </source>
</evidence>
<dbReference type="InterPro" id="IPR017972">
    <property type="entry name" value="Cyt_P450_CS"/>
</dbReference>
<dbReference type="GO" id="GO:0020037">
    <property type="term" value="F:heme binding"/>
    <property type="evidence" value="ECO:0007669"/>
    <property type="project" value="InterPro"/>
</dbReference>
<dbReference type="GO" id="GO:0005506">
    <property type="term" value="F:iron ion binding"/>
    <property type="evidence" value="ECO:0007669"/>
    <property type="project" value="InterPro"/>
</dbReference>
<comment type="similarity">
    <text evidence="2 8">Belongs to the cytochrome P450 family.</text>
</comment>
<evidence type="ECO:0000256" key="7">
    <source>
        <dbReference type="PIRSR" id="PIRSR602403-1"/>
    </source>
</evidence>
<evidence type="ECO:0000256" key="5">
    <source>
        <dbReference type="ARBA" id="ARBA00023004"/>
    </source>
</evidence>
<keyword evidence="3 7" id="KW-0479">Metal-binding</keyword>
<dbReference type="InterPro" id="IPR001128">
    <property type="entry name" value="Cyt_P450"/>
</dbReference>
<dbReference type="InterPro" id="IPR002403">
    <property type="entry name" value="Cyt_P450_E_grp-IV"/>
</dbReference>
<dbReference type="InterPro" id="IPR036396">
    <property type="entry name" value="Cyt_P450_sf"/>
</dbReference>
<dbReference type="PROSITE" id="PS00086">
    <property type="entry name" value="CYTOCHROME_P450"/>
    <property type="match status" value="1"/>
</dbReference>
<reference evidence="10" key="2">
    <citation type="submission" date="2023-05" db="EMBL/GenBank/DDBJ databases">
        <authorList>
            <consortium name="Lawrence Berkeley National Laboratory"/>
            <person name="Steindorff A."/>
            <person name="Hensen N."/>
            <person name="Bonometti L."/>
            <person name="Westerberg I."/>
            <person name="Brannstrom I.O."/>
            <person name="Guillou S."/>
            <person name="Cros-Aarteil S."/>
            <person name="Calhoun S."/>
            <person name="Haridas S."/>
            <person name="Kuo A."/>
            <person name="Mondo S."/>
            <person name="Pangilinan J."/>
            <person name="Riley R."/>
            <person name="Labutti K."/>
            <person name="Andreopoulos B."/>
            <person name="Lipzen A."/>
            <person name="Chen C."/>
            <person name="Yanf M."/>
            <person name="Daum C."/>
            <person name="Ng V."/>
            <person name="Clum A."/>
            <person name="Ohm R."/>
            <person name="Martin F."/>
            <person name="Silar P."/>
            <person name="Natvig D."/>
            <person name="Lalanne C."/>
            <person name="Gautier V."/>
            <person name="Ament-Velasquez S.L."/>
            <person name="Kruys A."/>
            <person name="Hutchinson M.I."/>
            <person name="Powell A.J."/>
            <person name="Barry K."/>
            <person name="Miller A.N."/>
            <person name="Grigoriev I.V."/>
            <person name="Debuchy R."/>
            <person name="Gladieux P."/>
            <person name="Thoren M.H."/>
            <person name="Johannesson H."/>
        </authorList>
    </citation>
    <scope>NUCLEOTIDE SEQUENCE</scope>
    <source>
        <strain evidence="10">PSN293</strain>
    </source>
</reference>
<keyword evidence="9" id="KW-1133">Transmembrane helix</keyword>
<evidence type="ECO:0000256" key="4">
    <source>
        <dbReference type="ARBA" id="ARBA00023002"/>
    </source>
</evidence>
<keyword evidence="7 8" id="KW-0349">Heme</keyword>
<dbReference type="EMBL" id="MU858170">
    <property type="protein sequence ID" value="KAK4210620.1"/>
    <property type="molecule type" value="Genomic_DNA"/>
</dbReference>
<feature type="binding site" description="axial binding residue" evidence="7">
    <location>
        <position position="453"/>
    </location>
    <ligand>
        <name>heme</name>
        <dbReference type="ChEBI" id="CHEBI:30413"/>
    </ligand>
    <ligandPart>
        <name>Fe</name>
        <dbReference type="ChEBI" id="CHEBI:18248"/>
    </ligandPart>
</feature>
<name>A0AAN6Y3I2_9PEZI</name>
<reference evidence="10" key="1">
    <citation type="journal article" date="2023" name="Mol. Phylogenet. Evol.">
        <title>Genome-scale phylogeny and comparative genomics of the fungal order Sordariales.</title>
        <authorList>
            <person name="Hensen N."/>
            <person name="Bonometti L."/>
            <person name="Westerberg I."/>
            <person name="Brannstrom I.O."/>
            <person name="Guillou S."/>
            <person name="Cros-Aarteil S."/>
            <person name="Calhoun S."/>
            <person name="Haridas S."/>
            <person name="Kuo A."/>
            <person name="Mondo S."/>
            <person name="Pangilinan J."/>
            <person name="Riley R."/>
            <person name="LaButti K."/>
            <person name="Andreopoulos B."/>
            <person name="Lipzen A."/>
            <person name="Chen C."/>
            <person name="Yan M."/>
            <person name="Daum C."/>
            <person name="Ng V."/>
            <person name="Clum A."/>
            <person name="Steindorff A."/>
            <person name="Ohm R.A."/>
            <person name="Martin F."/>
            <person name="Silar P."/>
            <person name="Natvig D.O."/>
            <person name="Lalanne C."/>
            <person name="Gautier V."/>
            <person name="Ament-Velasquez S.L."/>
            <person name="Kruys A."/>
            <person name="Hutchinson M.I."/>
            <person name="Powell A.J."/>
            <person name="Barry K."/>
            <person name="Miller A.N."/>
            <person name="Grigoriev I.V."/>
            <person name="Debuchy R."/>
            <person name="Gladieux P."/>
            <person name="Hiltunen Thoren M."/>
            <person name="Johannesson H."/>
        </authorList>
    </citation>
    <scope>NUCLEOTIDE SEQUENCE</scope>
    <source>
        <strain evidence="10">PSN293</strain>
    </source>
</reference>
<organism evidence="10 11">
    <name type="scientific">Rhypophila decipiens</name>
    <dbReference type="NCBI Taxonomy" id="261697"/>
    <lineage>
        <taxon>Eukaryota</taxon>
        <taxon>Fungi</taxon>
        <taxon>Dikarya</taxon>
        <taxon>Ascomycota</taxon>
        <taxon>Pezizomycotina</taxon>
        <taxon>Sordariomycetes</taxon>
        <taxon>Sordariomycetidae</taxon>
        <taxon>Sordariales</taxon>
        <taxon>Naviculisporaceae</taxon>
        <taxon>Rhypophila</taxon>
    </lineage>
</organism>
<evidence type="ECO:0000256" key="9">
    <source>
        <dbReference type="SAM" id="Phobius"/>
    </source>
</evidence>
<sequence>MAISEVIVERLPLVLSTSVVFLAVYLFKIFLTPDPLANLPIIGEDLGGDEKRRQQFRLNAKATYNEGYKKFRDGLFRIITTRNSQVVVVSPDFLDELKRLPDDMLSFSAAAMEGMHSKYTQLRDEPLLPHTIKTSLTPGLVRLNPTVADEVQDAIRLEMPPCDDWTPVRINQKLLRVVAMASGRILVGPELCRSEEYLESAIKYTIELMEARSAVDAIPPWIRPFKASRLPQVKQLDQRIKKATAFMQPIVEARLALNRADVKPDDMLQWMIDDQMKEQHGKLDIERQARLQLSVSFVSIHTTTLTATNVFYNLAAFPEHNEELRQEIRTVLAEHGGVFSSTALQAMKKVDSFLKESMRFHTPGVSSFQRKVLKPFTLSNGQHIPAGIIIEVPAQAIAMDPEMFEEPDKFDGLRFYKMREKAREAGEFDVAGQGQFVSVSKGSLSFGYGRHACPGRFFAGNEIKMIVANYLLNYDIKLADGYTERYPNIEMGGTSVPDPTKELLFKRIST</sequence>
<dbReference type="Gene3D" id="1.10.630.10">
    <property type="entry name" value="Cytochrome P450"/>
    <property type="match status" value="1"/>
</dbReference>
<dbReference type="AlphaFoldDB" id="A0AAN6Y3I2"/>
<evidence type="ECO:0000256" key="3">
    <source>
        <dbReference type="ARBA" id="ARBA00022723"/>
    </source>
</evidence>
<comment type="caution">
    <text evidence="10">The sequence shown here is derived from an EMBL/GenBank/DDBJ whole genome shotgun (WGS) entry which is preliminary data.</text>
</comment>
<dbReference type="Proteomes" id="UP001301769">
    <property type="component" value="Unassembled WGS sequence"/>
</dbReference>
<dbReference type="GO" id="GO:0004497">
    <property type="term" value="F:monooxygenase activity"/>
    <property type="evidence" value="ECO:0007669"/>
    <property type="project" value="UniProtKB-KW"/>
</dbReference>
<evidence type="ECO:0000256" key="1">
    <source>
        <dbReference type="ARBA" id="ARBA00001971"/>
    </source>
</evidence>
<protein>
    <submittedName>
        <fullName evidence="10">Cytochrome P450 E-class, group IV</fullName>
    </submittedName>
</protein>
<dbReference type="CDD" id="cd11041">
    <property type="entry name" value="CYP503A1-like"/>
    <property type="match status" value="1"/>
</dbReference>
<accession>A0AAN6Y3I2</accession>
<dbReference type="Pfam" id="PF00067">
    <property type="entry name" value="p450"/>
    <property type="match status" value="1"/>
</dbReference>
<dbReference type="PANTHER" id="PTHR46206:SF7">
    <property type="entry name" value="P450, PUTATIVE (EUROFUNG)-RELATED"/>
    <property type="match status" value="1"/>
</dbReference>
<dbReference type="SUPFAM" id="SSF48264">
    <property type="entry name" value="Cytochrome P450"/>
    <property type="match status" value="1"/>
</dbReference>
<evidence type="ECO:0000256" key="8">
    <source>
        <dbReference type="RuleBase" id="RU000461"/>
    </source>
</evidence>